<comment type="caution">
    <text evidence="1">The sequence shown here is derived from an EMBL/GenBank/DDBJ whole genome shotgun (WGS) entry which is preliminary data.</text>
</comment>
<proteinExistence type="predicted"/>
<name>A0A4V5MWG5_9ACTN</name>
<dbReference type="Proteomes" id="UP000305778">
    <property type="component" value="Unassembled WGS sequence"/>
</dbReference>
<reference evidence="1 2" key="1">
    <citation type="submission" date="2019-04" db="EMBL/GenBank/DDBJ databases">
        <title>Streptomyces oryziradicis sp. nov., a novel actinomycete isolated from rhizosphere soil of rice (Oryza sativa L.).</title>
        <authorList>
            <person name="Li C."/>
        </authorList>
    </citation>
    <scope>NUCLEOTIDE SEQUENCE [LARGE SCALE GENOMIC DNA]</scope>
    <source>
        <strain evidence="1 2">NEAU-C40</strain>
    </source>
</reference>
<keyword evidence="2" id="KW-1185">Reference proteome</keyword>
<sequence length="129" mass="13154">MQSLPVICPAAAIPDATGIAAFNAAYEAARAAGAVFVCIARSGQRWTVKADTFTAPAHVVDEVAAAAIREAAVRLVRDRVVRSGSVAGPAYVVLYDVAGEDCARQLAAALHAALYGDQEPLASAMGAVS</sequence>
<protein>
    <submittedName>
        <fullName evidence="1">Uncharacterized protein</fullName>
    </submittedName>
</protein>
<evidence type="ECO:0000313" key="2">
    <source>
        <dbReference type="Proteomes" id="UP000305778"/>
    </source>
</evidence>
<dbReference type="AlphaFoldDB" id="A0A4V5MWG5"/>
<dbReference type="EMBL" id="SUMC01000173">
    <property type="protein sequence ID" value="TJZ95848.1"/>
    <property type="molecule type" value="Genomic_DNA"/>
</dbReference>
<dbReference type="RefSeq" id="WP_136730888.1">
    <property type="nucleotide sequence ID" value="NZ_SUMC01000173.1"/>
</dbReference>
<evidence type="ECO:0000313" key="1">
    <source>
        <dbReference type="EMBL" id="TJZ95848.1"/>
    </source>
</evidence>
<accession>A0A4V5MWG5</accession>
<gene>
    <name evidence="1" type="ORF">FCI23_51720</name>
</gene>
<organism evidence="1 2">
    <name type="scientific">Actinacidiphila oryziradicis</name>
    <dbReference type="NCBI Taxonomy" id="2571141"/>
    <lineage>
        <taxon>Bacteria</taxon>
        <taxon>Bacillati</taxon>
        <taxon>Actinomycetota</taxon>
        <taxon>Actinomycetes</taxon>
        <taxon>Kitasatosporales</taxon>
        <taxon>Streptomycetaceae</taxon>
        <taxon>Actinacidiphila</taxon>
    </lineage>
</organism>